<proteinExistence type="predicted"/>
<evidence type="ECO:0000313" key="2">
    <source>
        <dbReference type="Proteomes" id="UP000055024"/>
    </source>
</evidence>
<comment type="caution">
    <text evidence="1">The sequence shown here is derived from an EMBL/GenBank/DDBJ whole genome shotgun (WGS) entry which is preliminary data.</text>
</comment>
<keyword evidence="2" id="KW-1185">Reference proteome</keyword>
<dbReference type="EMBL" id="JYDP01000100">
    <property type="protein sequence ID" value="KRZ07557.1"/>
    <property type="molecule type" value="Genomic_DNA"/>
</dbReference>
<reference evidence="1 2" key="1">
    <citation type="submission" date="2015-01" db="EMBL/GenBank/DDBJ databases">
        <title>Evolution of Trichinella species and genotypes.</title>
        <authorList>
            <person name="Korhonen P.K."/>
            <person name="Edoardo P."/>
            <person name="Giuseppe L.R."/>
            <person name="Gasser R.B."/>
        </authorList>
    </citation>
    <scope>NUCLEOTIDE SEQUENCE [LARGE SCALE GENOMIC DNA]</scope>
    <source>
        <strain evidence="1">ISS1029</strain>
    </source>
</reference>
<gene>
    <name evidence="1" type="ORF">T11_12999</name>
</gene>
<protein>
    <submittedName>
        <fullName evidence="1">Uncharacterized protein</fullName>
    </submittedName>
</protein>
<accession>A0A0V1HBU2</accession>
<dbReference type="AlphaFoldDB" id="A0A0V1HBU2"/>
<name>A0A0V1HBU2_9BILA</name>
<evidence type="ECO:0000313" key="1">
    <source>
        <dbReference type="EMBL" id="KRZ07557.1"/>
    </source>
</evidence>
<sequence length="67" mass="7560">MSINSSCTANFTFDQVVGLVVANKVSLSLHNFWKMLYLSSGKYRFKIITSTSIVCKGQRILYANVKH</sequence>
<dbReference type="Proteomes" id="UP000055024">
    <property type="component" value="Unassembled WGS sequence"/>
</dbReference>
<organism evidence="1 2">
    <name type="scientific">Trichinella zimbabwensis</name>
    <dbReference type="NCBI Taxonomy" id="268475"/>
    <lineage>
        <taxon>Eukaryota</taxon>
        <taxon>Metazoa</taxon>
        <taxon>Ecdysozoa</taxon>
        <taxon>Nematoda</taxon>
        <taxon>Enoplea</taxon>
        <taxon>Dorylaimia</taxon>
        <taxon>Trichinellida</taxon>
        <taxon>Trichinellidae</taxon>
        <taxon>Trichinella</taxon>
    </lineage>
</organism>